<comment type="similarity">
    <text evidence="2">Belongs to the TAF9 family.</text>
</comment>
<evidence type="ECO:0000256" key="2">
    <source>
        <dbReference type="ARBA" id="ARBA00007646"/>
    </source>
</evidence>
<organism evidence="6 8">
    <name type="scientific">Plasmodiophora brassicae</name>
    <name type="common">Clubroot disease agent</name>
    <dbReference type="NCBI Taxonomy" id="37360"/>
    <lineage>
        <taxon>Eukaryota</taxon>
        <taxon>Sar</taxon>
        <taxon>Rhizaria</taxon>
        <taxon>Endomyxa</taxon>
        <taxon>Phytomyxea</taxon>
        <taxon>Plasmodiophorida</taxon>
        <taxon>Plasmodiophoridae</taxon>
        <taxon>Plasmodiophora</taxon>
    </lineage>
</organism>
<dbReference type="PANTHER" id="PTHR48068:SF4">
    <property type="entry name" value="TATA-BOX BINDING PROTEIN ASSOCIATED FACTOR 9"/>
    <property type="match status" value="1"/>
</dbReference>
<sequence>MGDEDAEDDIANEVPRDAICIDAILRSMGVVEYEPKIVNQLLEFMHRHVLEILGDAQMYQQHSGRQKIDISDIRMAIQTKMNFCFLQPPQREVLHAVALERNRQPLPVVNPDRVGLRLPNEKLCLLAANYDVKPRYSH</sequence>
<dbReference type="EMBL" id="CDSF01000112">
    <property type="protein sequence ID" value="CEP01300.1"/>
    <property type="molecule type" value="Genomic_DNA"/>
</dbReference>
<evidence type="ECO:0000313" key="6">
    <source>
        <dbReference type="EMBL" id="CEP01300.1"/>
    </source>
</evidence>
<dbReference type="SUPFAM" id="SSF47113">
    <property type="entry name" value="Histone-fold"/>
    <property type="match status" value="1"/>
</dbReference>
<protein>
    <recommendedName>
        <fullName evidence="10">Transcription initiation factor TFIID subunit 12 domain-containing protein</fullName>
    </recommendedName>
</protein>
<evidence type="ECO:0000256" key="5">
    <source>
        <dbReference type="ARBA" id="ARBA00023242"/>
    </source>
</evidence>
<proteinExistence type="inferred from homology"/>
<dbReference type="PANTHER" id="PTHR48068">
    <property type="entry name" value="TAF9 RNA POLYMERASE II, TATA BOX-BINDING PROTEIN (TBP)-ASSOCIATED FACTOR"/>
    <property type="match status" value="1"/>
</dbReference>
<keyword evidence="4" id="KW-0804">Transcription</keyword>
<keyword evidence="5" id="KW-0539">Nucleus</keyword>
<dbReference type="CDD" id="cd07979">
    <property type="entry name" value="HFD_TAF9"/>
    <property type="match status" value="1"/>
</dbReference>
<dbReference type="Proteomes" id="UP000039324">
    <property type="component" value="Unassembled WGS sequence"/>
</dbReference>
<comment type="subcellular location">
    <subcellularLocation>
        <location evidence="1">Nucleus</location>
    </subcellularLocation>
</comment>
<accession>A0A0G4J166</accession>
<dbReference type="OrthoDB" id="341924at2759"/>
<dbReference type="Gene3D" id="1.10.20.10">
    <property type="entry name" value="Histone, subunit A"/>
    <property type="match status" value="1"/>
</dbReference>
<evidence type="ECO:0000313" key="9">
    <source>
        <dbReference type="Proteomes" id="UP000290189"/>
    </source>
</evidence>
<geneLocation type="mitochondrion" evidence="7"/>
<dbReference type="GO" id="GO:0005669">
    <property type="term" value="C:transcription factor TFIID complex"/>
    <property type="evidence" value="ECO:0007669"/>
    <property type="project" value="TreeGrafter"/>
</dbReference>
<dbReference type="EMBL" id="OVEO01000017">
    <property type="protein sequence ID" value="SPR01334.1"/>
    <property type="molecule type" value="Genomic_DNA"/>
</dbReference>
<dbReference type="FunFam" id="1.10.20.10:FF:000018">
    <property type="entry name" value="Transcription initiation factor TFIID subunit 9"/>
    <property type="match status" value="1"/>
</dbReference>
<dbReference type="AlphaFoldDB" id="A0A0G4J166"/>
<reference evidence="7 9" key="2">
    <citation type="submission" date="2018-03" db="EMBL/GenBank/DDBJ databases">
        <authorList>
            <person name="Fogelqvist J."/>
        </authorList>
    </citation>
    <scope>NUCLEOTIDE SEQUENCE [LARGE SCALE GENOMIC DNA]</scope>
</reference>
<name>A0A0G4J166_PLABS</name>
<dbReference type="Pfam" id="PF02291">
    <property type="entry name" value="TFIID-31kDa"/>
    <property type="match status" value="1"/>
</dbReference>
<gene>
    <name evidence="6" type="ORF">PBRA_001906</name>
    <name evidence="7" type="ORF">PLBR_LOCUS8549</name>
</gene>
<dbReference type="GO" id="GO:0000124">
    <property type="term" value="C:SAGA complex"/>
    <property type="evidence" value="ECO:0007669"/>
    <property type="project" value="TreeGrafter"/>
</dbReference>
<keyword evidence="7" id="KW-0496">Mitochondrion</keyword>
<evidence type="ECO:0000313" key="8">
    <source>
        <dbReference type="Proteomes" id="UP000039324"/>
    </source>
</evidence>
<dbReference type="OMA" id="PHDAQVM"/>
<dbReference type="GO" id="GO:0046982">
    <property type="term" value="F:protein heterodimerization activity"/>
    <property type="evidence" value="ECO:0007669"/>
    <property type="project" value="InterPro"/>
</dbReference>
<evidence type="ECO:0000256" key="1">
    <source>
        <dbReference type="ARBA" id="ARBA00004123"/>
    </source>
</evidence>
<dbReference type="GO" id="GO:0051123">
    <property type="term" value="P:RNA polymerase II preinitiation complex assembly"/>
    <property type="evidence" value="ECO:0007669"/>
    <property type="project" value="TreeGrafter"/>
</dbReference>
<dbReference type="Proteomes" id="UP000290189">
    <property type="component" value="Unassembled WGS sequence"/>
</dbReference>
<dbReference type="GO" id="GO:0016251">
    <property type="term" value="F:RNA polymerase II general transcription initiation factor activity"/>
    <property type="evidence" value="ECO:0007669"/>
    <property type="project" value="TreeGrafter"/>
</dbReference>
<dbReference type="InterPro" id="IPR051431">
    <property type="entry name" value="TFIID_subunit_9"/>
</dbReference>
<evidence type="ECO:0008006" key="10">
    <source>
        <dbReference type="Google" id="ProtNLM"/>
    </source>
</evidence>
<evidence type="ECO:0000313" key="7">
    <source>
        <dbReference type="EMBL" id="SPR01334.1"/>
    </source>
</evidence>
<evidence type="ECO:0000256" key="3">
    <source>
        <dbReference type="ARBA" id="ARBA00023015"/>
    </source>
</evidence>
<dbReference type="GO" id="GO:0003713">
    <property type="term" value="F:transcription coactivator activity"/>
    <property type="evidence" value="ECO:0007669"/>
    <property type="project" value="TreeGrafter"/>
</dbReference>
<dbReference type="STRING" id="37360.A0A0G4J166"/>
<keyword evidence="3" id="KW-0805">Transcription regulation</keyword>
<evidence type="ECO:0000256" key="4">
    <source>
        <dbReference type="ARBA" id="ARBA00023163"/>
    </source>
</evidence>
<reference evidence="6 8" key="1">
    <citation type="submission" date="2015-02" db="EMBL/GenBank/DDBJ databases">
        <authorList>
            <person name="Chooi Y.-H."/>
        </authorList>
    </citation>
    <scope>NUCLEOTIDE SEQUENCE [LARGE SCALE GENOMIC DNA]</scope>
    <source>
        <strain evidence="6">E3</strain>
    </source>
</reference>
<keyword evidence="8" id="KW-1185">Reference proteome</keyword>
<dbReference type="InterPro" id="IPR009072">
    <property type="entry name" value="Histone-fold"/>
</dbReference>
<dbReference type="InterPro" id="IPR003162">
    <property type="entry name" value="TFIID-31"/>
</dbReference>